<evidence type="ECO:0000256" key="5">
    <source>
        <dbReference type="ARBA" id="ARBA00004496"/>
    </source>
</evidence>
<evidence type="ECO:0000256" key="1">
    <source>
        <dbReference type="ARBA" id="ARBA00000077"/>
    </source>
</evidence>
<keyword evidence="8 14" id="KW-0540">Nuclease</keyword>
<reference evidence="17 18" key="1">
    <citation type="submission" date="2017-10" db="EMBL/GenBank/DDBJ databases">
        <title>Bifidobacterium genomics.</title>
        <authorList>
            <person name="Lugli G.A."/>
            <person name="Milani C."/>
            <person name="Mancabelli L."/>
        </authorList>
    </citation>
    <scope>NUCLEOTIDE SEQUENCE [LARGE SCALE GENOMIC DNA]</scope>
    <source>
        <strain evidence="17 18">1520B</strain>
    </source>
</reference>
<dbReference type="GO" id="GO:0032299">
    <property type="term" value="C:ribonuclease H2 complex"/>
    <property type="evidence" value="ECO:0007669"/>
    <property type="project" value="TreeGrafter"/>
</dbReference>
<dbReference type="InterPro" id="IPR012337">
    <property type="entry name" value="RNaseH-like_sf"/>
</dbReference>
<dbReference type="InterPro" id="IPR022898">
    <property type="entry name" value="RNase_HII"/>
</dbReference>
<comment type="catalytic activity">
    <reaction evidence="1 14">
        <text>Endonucleolytic cleavage to 5'-phosphomonoester.</text>
        <dbReference type="EC" id="3.1.26.4"/>
    </reaction>
</comment>
<dbReference type="EMBL" id="PCHH01000001">
    <property type="protein sequence ID" value="PKV05110.1"/>
    <property type="molecule type" value="Genomic_DNA"/>
</dbReference>
<proteinExistence type="inferred from homology"/>
<feature type="domain" description="RNase H type-2" evidence="16">
    <location>
        <begin position="21"/>
        <end position="275"/>
    </location>
</feature>
<dbReference type="GO" id="GO:0003723">
    <property type="term" value="F:RNA binding"/>
    <property type="evidence" value="ECO:0007669"/>
    <property type="project" value="UniProtKB-UniRule"/>
</dbReference>
<evidence type="ECO:0000256" key="15">
    <source>
        <dbReference type="SAM" id="MobiDB-lite"/>
    </source>
</evidence>
<comment type="similarity">
    <text evidence="6 14">Belongs to the RNase HII family.</text>
</comment>
<dbReference type="PANTHER" id="PTHR10954">
    <property type="entry name" value="RIBONUCLEASE H2 SUBUNIT A"/>
    <property type="match status" value="1"/>
</dbReference>
<evidence type="ECO:0000256" key="7">
    <source>
        <dbReference type="ARBA" id="ARBA00022490"/>
    </source>
</evidence>
<dbReference type="GO" id="GO:0004523">
    <property type="term" value="F:RNA-DNA hybrid ribonuclease activity"/>
    <property type="evidence" value="ECO:0007669"/>
    <property type="project" value="UniProtKB-EC"/>
</dbReference>
<evidence type="ECO:0000256" key="12">
    <source>
        <dbReference type="ARBA" id="ARBA00023211"/>
    </source>
</evidence>
<comment type="subcellular location">
    <subcellularLocation>
        <location evidence="5">Cytoplasm</location>
    </subcellularLocation>
</comment>
<evidence type="ECO:0000256" key="2">
    <source>
        <dbReference type="ARBA" id="ARBA00001936"/>
    </source>
</evidence>
<evidence type="ECO:0000256" key="4">
    <source>
        <dbReference type="ARBA" id="ARBA00004065"/>
    </source>
</evidence>
<feature type="compositionally biased region" description="Low complexity" evidence="15">
    <location>
        <begin position="150"/>
        <end position="159"/>
    </location>
</feature>
<evidence type="ECO:0000256" key="6">
    <source>
        <dbReference type="ARBA" id="ARBA00007383"/>
    </source>
</evidence>
<evidence type="ECO:0000256" key="10">
    <source>
        <dbReference type="ARBA" id="ARBA00022759"/>
    </source>
</evidence>
<comment type="caution">
    <text evidence="13">Lacks conserved residue(s) required for the propagation of feature annotation.</text>
</comment>
<evidence type="ECO:0000256" key="8">
    <source>
        <dbReference type="ARBA" id="ARBA00022722"/>
    </source>
</evidence>
<evidence type="ECO:0000256" key="11">
    <source>
        <dbReference type="ARBA" id="ARBA00022801"/>
    </source>
</evidence>
<comment type="cofactor">
    <cofactor evidence="2">
        <name>Mn(2+)</name>
        <dbReference type="ChEBI" id="CHEBI:29035"/>
    </cofactor>
</comment>
<dbReference type="Proteomes" id="UP000233762">
    <property type="component" value="Unassembled WGS sequence"/>
</dbReference>
<dbReference type="EC" id="3.1.26.4" evidence="14"/>
<dbReference type="Gene3D" id="3.30.420.10">
    <property type="entry name" value="Ribonuclease H-like superfamily/Ribonuclease H"/>
    <property type="match status" value="2"/>
</dbReference>
<evidence type="ECO:0000313" key="18">
    <source>
        <dbReference type="Proteomes" id="UP000233762"/>
    </source>
</evidence>
<keyword evidence="11 14" id="KW-0378">Hydrolase</keyword>
<dbReference type="InterPro" id="IPR036397">
    <property type="entry name" value="RNaseH_sf"/>
</dbReference>
<gene>
    <name evidence="17" type="ORF">CQR50_0364</name>
</gene>
<sequence length="275" mass="29473">MSISAVPTFDLEESLAREGYSVIVGFDEVGRGSLAGPVMVGAAAFLAQRLPQAARSMPHYLADSKMLTERRREALYEPLQQWADAWAVGSATSAEIDEWGISHALGIAALRALDAVERTLFGAFADASETTDAMPAAQSEGRIREQGSMPAPASSPQQPTLAADWDAHMPRVGAILDGPNDYITKALGTFEAPAVPVPAHVVTQVKGDQHCGSVACAAVLAKVTRDRLMTRLAESNPDYARYGWAHNKGYGSQAHRSAIAQYGPCDEHRTSWKLL</sequence>
<comment type="function">
    <text evidence="4 14">Endonuclease that specifically degrades the RNA of RNA-DNA hybrids.</text>
</comment>
<feature type="region of interest" description="Disordered" evidence="15">
    <location>
        <begin position="131"/>
        <end position="160"/>
    </location>
</feature>
<dbReference type="PROSITE" id="PS51975">
    <property type="entry name" value="RNASE_H_2"/>
    <property type="match status" value="1"/>
</dbReference>
<dbReference type="InterPro" id="IPR024567">
    <property type="entry name" value="RNase_HII/HIII_dom"/>
</dbReference>
<dbReference type="CDD" id="cd07182">
    <property type="entry name" value="RNase_HII_bacteria_HII_like"/>
    <property type="match status" value="1"/>
</dbReference>
<dbReference type="AlphaFoldDB" id="A0A2N3R6X1"/>
<dbReference type="InterPro" id="IPR001352">
    <property type="entry name" value="RNase_HII/HIII"/>
</dbReference>
<dbReference type="PANTHER" id="PTHR10954:SF18">
    <property type="entry name" value="RIBONUCLEASE HII"/>
    <property type="match status" value="1"/>
</dbReference>
<comment type="caution">
    <text evidence="17">The sequence shown here is derived from an EMBL/GenBank/DDBJ whole genome shotgun (WGS) entry which is preliminary data.</text>
</comment>
<evidence type="ECO:0000256" key="14">
    <source>
        <dbReference type="RuleBase" id="RU003515"/>
    </source>
</evidence>
<comment type="cofactor">
    <cofactor evidence="3">
        <name>Mg(2+)</name>
        <dbReference type="ChEBI" id="CHEBI:18420"/>
    </cofactor>
</comment>
<dbReference type="GO" id="GO:0043137">
    <property type="term" value="P:DNA replication, removal of RNA primer"/>
    <property type="evidence" value="ECO:0007669"/>
    <property type="project" value="TreeGrafter"/>
</dbReference>
<dbReference type="GO" id="GO:0006298">
    <property type="term" value="P:mismatch repair"/>
    <property type="evidence" value="ECO:0007669"/>
    <property type="project" value="TreeGrafter"/>
</dbReference>
<evidence type="ECO:0000313" key="17">
    <source>
        <dbReference type="EMBL" id="PKV05110.1"/>
    </source>
</evidence>
<keyword evidence="9" id="KW-0479">Metal-binding</keyword>
<evidence type="ECO:0000256" key="3">
    <source>
        <dbReference type="ARBA" id="ARBA00001946"/>
    </source>
</evidence>
<evidence type="ECO:0000259" key="16">
    <source>
        <dbReference type="PROSITE" id="PS51975"/>
    </source>
</evidence>
<dbReference type="RefSeq" id="WP_101398306.1">
    <property type="nucleotide sequence ID" value="NZ_PCHH01000001.1"/>
</dbReference>
<evidence type="ECO:0000256" key="9">
    <source>
        <dbReference type="ARBA" id="ARBA00022723"/>
    </source>
</evidence>
<keyword evidence="12" id="KW-0464">Manganese</keyword>
<dbReference type="GO" id="GO:0046872">
    <property type="term" value="F:metal ion binding"/>
    <property type="evidence" value="ECO:0007669"/>
    <property type="project" value="UniProtKB-KW"/>
</dbReference>
<keyword evidence="10 14" id="KW-0255">Endonuclease</keyword>
<organism evidence="17 18">
    <name type="scientific">Bifidobacterium pseudolongum subsp. globosum</name>
    <dbReference type="NCBI Taxonomy" id="1690"/>
    <lineage>
        <taxon>Bacteria</taxon>
        <taxon>Bacillati</taxon>
        <taxon>Actinomycetota</taxon>
        <taxon>Actinomycetes</taxon>
        <taxon>Bifidobacteriales</taxon>
        <taxon>Bifidobacteriaceae</taxon>
        <taxon>Bifidobacterium</taxon>
    </lineage>
</organism>
<accession>A0A2N3R6X1</accession>
<dbReference type="SUPFAM" id="SSF53098">
    <property type="entry name" value="Ribonuclease H-like"/>
    <property type="match status" value="1"/>
</dbReference>
<name>A0A2N3R6X1_9BIFI</name>
<evidence type="ECO:0000256" key="13">
    <source>
        <dbReference type="PROSITE-ProRule" id="PRU01319"/>
    </source>
</evidence>
<keyword evidence="7" id="KW-0963">Cytoplasm</keyword>
<protein>
    <recommendedName>
        <fullName evidence="14">Ribonuclease</fullName>
        <ecNumber evidence="14">3.1.26.4</ecNumber>
    </recommendedName>
</protein>
<dbReference type="GO" id="GO:0005737">
    <property type="term" value="C:cytoplasm"/>
    <property type="evidence" value="ECO:0007669"/>
    <property type="project" value="UniProtKB-SubCell"/>
</dbReference>
<dbReference type="Pfam" id="PF01351">
    <property type="entry name" value="RNase_HII"/>
    <property type="match status" value="2"/>
</dbReference>